<sequence length="226" mass="25883">MVSMDASWYNTNFHLSTQSTPFQIVYSQSPHVHIPYVLRDSQVAAVDISLAVREEYIKLLQFHLKRSQDRIKNQADNVRSDKQFLVGDAVYVKLQPYRKNSVAYRTCAKLAPKYFGPLLILDKVGEVAYKLKLPADHSKVYHVFHISQLKKHEGPLPARSVNFPEFDEGQQLKMERAAILDRKLAKQGNKAVVYVLVQRANATPEDATCESYDDIVKRFPKFDLTA</sequence>
<dbReference type="PANTHER" id="PTHR46148">
    <property type="entry name" value="CHROMO DOMAIN-CONTAINING PROTEIN"/>
    <property type="match status" value="1"/>
</dbReference>
<protein>
    <recommendedName>
        <fullName evidence="1">Tf2-1-like SH3-like domain-containing protein</fullName>
    </recommendedName>
</protein>
<reference evidence="2" key="1">
    <citation type="submission" date="2024-03" db="EMBL/GenBank/DDBJ databases">
        <title>WGS assembly of Saponaria officinalis var. Norfolk2.</title>
        <authorList>
            <person name="Jenkins J."/>
            <person name="Shu S."/>
            <person name="Grimwood J."/>
            <person name="Barry K."/>
            <person name="Goodstein D."/>
            <person name="Schmutz J."/>
            <person name="Leebens-Mack J."/>
            <person name="Osbourn A."/>
        </authorList>
    </citation>
    <scope>NUCLEOTIDE SEQUENCE [LARGE SCALE GENOMIC DNA]</scope>
    <source>
        <strain evidence="2">JIC</strain>
    </source>
</reference>
<gene>
    <name evidence="2" type="ORF">RND81_01G170000</name>
</gene>
<dbReference type="AlphaFoldDB" id="A0AAW1NAF9"/>
<dbReference type="Proteomes" id="UP001443914">
    <property type="component" value="Unassembled WGS sequence"/>
</dbReference>
<keyword evidence="3" id="KW-1185">Reference proteome</keyword>
<evidence type="ECO:0000259" key="1">
    <source>
        <dbReference type="Pfam" id="PF24626"/>
    </source>
</evidence>
<feature type="domain" description="Tf2-1-like SH3-like" evidence="1">
    <location>
        <begin position="87"/>
        <end position="152"/>
    </location>
</feature>
<name>A0AAW1NAF9_SAPOF</name>
<evidence type="ECO:0000313" key="2">
    <source>
        <dbReference type="EMBL" id="KAK9757551.1"/>
    </source>
</evidence>
<dbReference type="PANTHER" id="PTHR46148:SF55">
    <property type="match status" value="1"/>
</dbReference>
<evidence type="ECO:0000313" key="3">
    <source>
        <dbReference type="Proteomes" id="UP001443914"/>
    </source>
</evidence>
<dbReference type="InterPro" id="IPR056924">
    <property type="entry name" value="SH3_Tf2-1"/>
</dbReference>
<proteinExistence type="predicted"/>
<dbReference type="EMBL" id="JBDFQZ010000001">
    <property type="protein sequence ID" value="KAK9757551.1"/>
    <property type="molecule type" value="Genomic_DNA"/>
</dbReference>
<dbReference type="Pfam" id="PF24626">
    <property type="entry name" value="SH3_Tf2-1"/>
    <property type="match status" value="1"/>
</dbReference>
<accession>A0AAW1NAF9</accession>
<comment type="caution">
    <text evidence="2">The sequence shown here is derived from an EMBL/GenBank/DDBJ whole genome shotgun (WGS) entry which is preliminary data.</text>
</comment>
<organism evidence="2 3">
    <name type="scientific">Saponaria officinalis</name>
    <name type="common">Common soapwort</name>
    <name type="synonym">Lychnis saponaria</name>
    <dbReference type="NCBI Taxonomy" id="3572"/>
    <lineage>
        <taxon>Eukaryota</taxon>
        <taxon>Viridiplantae</taxon>
        <taxon>Streptophyta</taxon>
        <taxon>Embryophyta</taxon>
        <taxon>Tracheophyta</taxon>
        <taxon>Spermatophyta</taxon>
        <taxon>Magnoliopsida</taxon>
        <taxon>eudicotyledons</taxon>
        <taxon>Gunneridae</taxon>
        <taxon>Pentapetalae</taxon>
        <taxon>Caryophyllales</taxon>
        <taxon>Caryophyllaceae</taxon>
        <taxon>Caryophylleae</taxon>
        <taxon>Saponaria</taxon>
    </lineage>
</organism>